<reference evidence="2 3" key="1">
    <citation type="submission" date="2020-11" db="EMBL/GenBank/DDBJ databases">
        <title>Fusibacter basophilias sp. nov.</title>
        <authorList>
            <person name="Qiu D."/>
        </authorList>
    </citation>
    <scope>NUCLEOTIDE SEQUENCE [LARGE SCALE GENOMIC DNA]</scope>
    <source>
        <strain evidence="2 3">Q10-2</strain>
    </source>
</reference>
<dbReference type="Gene3D" id="3.10.129.10">
    <property type="entry name" value="Hotdog Thioesterase"/>
    <property type="match status" value="1"/>
</dbReference>
<keyword evidence="3" id="KW-1185">Reference proteome</keyword>
<dbReference type="RefSeq" id="WP_194703290.1">
    <property type="nucleotide sequence ID" value="NZ_JADKNH010000012.1"/>
</dbReference>
<organism evidence="2 3">
    <name type="scientific">Fusibacter ferrireducens</name>
    <dbReference type="NCBI Taxonomy" id="2785058"/>
    <lineage>
        <taxon>Bacteria</taxon>
        <taxon>Bacillati</taxon>
        <taxon>Bacillota</taxon>
        <taxon>Clostridia</taxon>
        <taxon>Eubacteriales</taxon>
        <taxon>Eubacteriales Family XII. Incertae Sedis</taxon>
        <taxon>Fusibacter</taxon>
    </lineage>
</organism>
<dbReference type="Proteomes" id="UP000614200">
    <property type="component" value="Unassembled WGS sequence"/>
</dbReference>
<dbReference type="PANTHER" id="PTHR43664">
    <property type="entry name" value="MONOAMINE OXIDASE-RELATED"/>
    <property type="match status" value="1"/>
</dbReference>
<accession>A0ABR9ZX53</accession>
<name>A0ABR9ZX53_9FIRM</name>
<dbReference type="EMBL" id="JADKNH010000012">
    <property type="protein sequence ID" value="MBF4695052.1"/>
    <property type="molecule type" value="Genomic_DNA"/>
</dbReference>
<evidence type="ECO:0000313" key="3">
    <source>
        <dbReference type="Proteomes" id="UP000614200"/>
    </source>
</evidence>
<dbReference type="InterPro" id="IPR052342">
    <property type="entry name" value="MCH/BMMD"/>
</dbReference>
<protein>
    <submittedName>
        <fullName evidence="2">MaoC family dehydratase N-terminal domain-containing protein</fullName>
    </submittedName>
</protein>
<dbReference type="Pfam" id="PF01575">
    <property type="entry name" value="MaoC_dehydratas"/>
    <property type="match status" value="1"/>
</dbReference>
<dbReference type="InterPro" id="IPR002539">
    <property type="entry name" value="MaoC-like_dom"/>
</dbReference>
<dbReference type="PANTHER" id="PTHR43664:SF1">
    <property type="entry name" value="BETA-METHYLMALYL-COA DEHYDRATASE"/>
    <property type="match status" value="1"/>
</dbReference>
<dbReference type="SUPFAM" id="SSF54637">
    <property type="entry name" value="Thioesterase/thiol ester dehydrase-isomerase"/>
    <property type="match status" value="1"/>
</dbReference>
<evidence type="ECO:0000313" key="2">
    <source>
        <dbReference type="EMBL" id="MBF4695052.1"/>
    </source>
</evidence>
<dbReference type="InterPro" id="IPR029069">
    <property type="entry name" value="HotDog_dom_sf"/>
</dbReference>
<comment type="caution">
    <text evidence="2">The sequence shown here is derived from an EMBL/GenBank/DDBJ whole genome shotgun (WGS) entry which is preliminary data.</text>
</comment>
<gene>
    <name evidence="2" type="ORF">ISU02_18280</name>
</gene>
<evidence type="ECO:0000259" key="1">
    <source>
        <dbReference type="Pfam" id="PF01575"/>
    </source>
</evidence>
<sequence length="159" mass="18096">MSDKFLEKKYFEDMQIGDQVISVGRTITEADIVNFAGLSGDYNTLHTDAEFARQSIAGERIAHGMLPYVIASGLFTRTAYNLSVMDALTAFVEIRSWKFLKPVLIGDTIRVLVELVEKLDSKPESKNGKVVFRRTVLNQKDEVVQRGEWVMLYKKRSML</sequence>
<feature type="domain" description="MaoC-like" evidence="1">
    <location>
        <begin position="17"/>
        <end position="130"/>
    </location>
</feature>
<proteinExistence type="predicted"/>